<feature type="domain" description="Endonuclease/exonuclease/phosphatase" evidence="2">
    <location>
        <begin position="76"/>
        <end position="149"/>
    </location>
</feature>
<evidence type="ECO:0000313" key="4">
    <source>
        <dbReference type="Proteomes" id="UP001188597"/>
    </source>
</evidence>
<evidence type="ECO:0000259" key="2">
    <source>
        <dbReference type="Pfam" id="PF03372"/>
    </source>
</evidence>
<accession>A0AA89BEP9</accession>
<sequence length="621" mass="68828">MKPGDVQKREVDRFQDLKEELKIRGYTGIWKLIEEEGPILLPWRSIYEWWASPKSENHNSSTSALPGRLEVQLGLVGLEPSLTHSVPSVMEYQPNSTQVRVLLQRAYLVSKLWDDAPVILCGDFNCTPKSPLYNFIAEQKLNLSELPRDKLSGQAAAEIRPPKSHSPNIRAPSADNSAPSAIGVPESNAENVSSMRSLSQPQKKHVMKKNLVKEKTELTIGAPVSSLHDESGFSADQMDTNNEFSSANSCHEDILPCVIETGHREDDCAPSSSEHFQSNLNAGNKSFICDKGVNDNYSTDGDLEPASSSNSGLPLCENLQGTSFSNVVEASYSDVAFMEEEKMENLPLSKPTEATEEGTVGEEYTTFLSELHNTDFFTSDRKFLELNGFPGYPEPVHVEKIAYDPSSWTPAEIETATGSSDSTVVEHPLRLRSTYLEVEDFSGTRDSAGEPLVTSYNKRFLGTVDYIWRSEGLQTVSVLAPIPKNVMQRTPGYPTKKWGSDHIALVSELAFTKDSIVQDAIVLKAILGENGQHDFSDLIELKGGNLLFQASTEFPDLNVESDKRKAGKWIELSLWKDTGSWDSEGGKKLRVNYEINGTRGFHVLESGLKEKAGQRHSHLRL</sequence>
<proteinExistence type="predicted"/>
<keyword evidence="4" id="KW-1185">Reference proteome</keyword>
<dbReference type="PANTHER" id="PTHR12121:SF85">
    <property type="entry name" value="CARBON CATABOLITE REPRESSOR PROTEIN 4 HOMOLOG 6"/>
    <property type="match status" value="1"/>
</dbReference>
<dbReference type="SUPFAM" id="SSF56219">
    <property type="entry name" value="DNase I-like"/>
    <property type="match status" value="1"/>
</dbReference>
<dbReference type="InterPro" id="IPR036691">
    <property type="entry name" value="Endo/exonu/phosph_ase_sf"/>
</dbReference>
<dbReference type="PANTHER" id="PTHR12121">
    <property type="entry name" value="CARBON CATABOLITE REPRESSOR PROTEIN 4"/>
    <property type="match status" value="1"/>
</dbReference>
<reference evidence="3" key="1">
    <citation type="submission" date="2022-12" db="EMBL/GenBank/DDBJ databases">
        <title>Draft genome assemblies for two species of Escallonia (Escalloniales).</title>
        <authorList>
            <person name="Chanderbali A."/>
            <person name="Dervinis C."/>
            <person name="Anghel I."/>
            <person name="Soltis D."/>
            <person name="Soltis P."/>
            <person name="Zapata F."/>
        </authorList>
    </citation>
    <scope>NUCLEOTIDE SEQUENCE</scope>
    <source>
        <strain evidence="3">UCBG64.0493</strain>
        <tissue evidence="3">Leaf</tissue>
    </source>
</reference>
<protein>
    <recommendedName>
        <fullName evidence="2">Endonuclease/exonuclease/phosphatase domain-containing protein</fullName>
    </recommendedName>
</protein>
<feature type="region of interest" description="Disordered" evidence="1">
    <location>
        <begin position="153"/>
        <end position="190"/>
    </location>
</feature>
<dbReference type="GO" id="GO:0000175">
    <property type="term" value="F:3'-5'-RNA exonuclease activity"/>
    <property type="evidence" value="ECO:0007669"/>
    <property type="project" value="TreeGrafter"/>
</dbReference>
<dbReference type="Proteomes" id="UP001188597">
    <property type="component" value="Unassembled WGS sequence"/>
</dbReference>
<gene>
    <name evidence="3" type="ORF">RJ639_032777</name>
</gene>
<comment type="caution">
    <text evidence="3">The sequence shown here is derived from an EMBL/GenBank/DDBJ whole genome shotgun (WGS) entry which is preliminary data.</text>
</comment>
<dbReference type="EMBL" id="JAVXUP010000220">
    <property type="protein sequence ID" value="KAK3033872.1"/>
    <property type="molecule type" value="Genomic_DNA"/>
</dbReference>
<dbReference type="AlphaFoldDB" id="A0AA89BEP9"/>
<name>A0AA89BEP9_9ASTE</name>
<evidence type="ECO:0000313" key="3">
    <source>
        <dbReference type="EMBL" id="KAK3033872.1"/>
    </source>
</evidence>
<dbReference type="InterPro" id="IPR050410">
    <property type="entry name" value="CCR4/nocturin_mRNA_transcr"/>
</dbReference>
<dbReference type="Gene3D" id="3.60.10.10">
    <property type="entry name" value="Endonuclease/exonuclease/phosphatase"/>
    <property type="match status" value="2"/>
</dbReference>
<dbReference type="Pfam" id="PF03372">
    <property type="entry name" value="Exo_endo_phos"/>
    <property type="match status" value="1"/>
</dbReference>
<evidence type="ECO:0000256" key="1">
    <source>
        <dbReference type="SAM" id="MobiDB-lite"/>
    </source>
</evidence>
<dbReference type="InterPro" id="IPR005135">
    <property type="entry name" value="Endo/exonuclease/phosphatase"/>
</dbReference>
<organism evidence="3 4">
    <name type="scientific">Escallonia herrerae</name>
    <dbReference type="NCBI Taxonomy" id="1293975"/>
    <lineage>
        <taxon>Eukaryota</taxon>
        <taxon>Viridiplantae</taxon>
        <taxon>Streptophyta</taxon>
        <taxon>Embryophyta</taxon>
        <taxon>Tracheophyta</taxon>
        <taxon>Spermatophyta</taxon>
        <taxon>Magnoliopsida</taxon>
        <taxon>eudicotyledons</taxon>
        <taxon>Gunneridae</taxon>
        <taxon>Pentapetalae</taxon>
        <taxon>asterids</taxon>
        <taxon>campanulids</taxon>
        <taxon>Escalloniales</taxon>
        <taxon>Escalloniaceae</taxon>
        <taxon>Escallonia</taxon>
    </lineage>
</organism>